<dbReference type="EMBL" id="QKUB01000002">
    <property type="protein sequence ID" value="PZW01419.1"/>
    <property type="molecule type" value="Genomic_DNA"/>
</dbReference>
<evidence type="ECO:0000256" key="7">
    <source>
        <dbReference type="RuleBase" id="RU003812"/>
    </source>
</evidence>
<comment type="pathway">
    <text evidence="1">Cofactor biosynthesis; NAD(+) biosynthesis.</text>
</comment>
<keyword evidence="5 6" id="KW-0520">NAD</keyword>
<evidence type="ECO:0000313" key="10">
    <source>
        <dbReference type="Proteomes" id="UP000249646"/>
    </source>
</evidence>
<comment type="caution">
    <text evidence="9">The sequence shown here is derived from an EMBL/GenBank/DDBJ whole genome shotgun (WGS) entry which is preliminary data.</text>
</comment>
<sequence length="252" mass="29356">MLNWPNLNLNNFEIKEYKKLIKRIQNWILKYVKKSNAIGITLGISGGIDSSTLAAICFDLFKDNAHFYYLKTKEDKENENDIKQLNKILNYSIEKIDLTKEFALFSKKFDLKNDWVKANSKSRFFMTALYTKAQQTNSLVLGTDNFNEYYLGYFTKWGDGGVDLLPFANLLKSDIYKMAKILNVPECILNKKPSANLLDNQYDEDELGFSYAQFEEYIKGNSNIDKQILNKIKEFNTKTEHKRKLIPKGPKF</sequence>
<dbReference type="CDD" id="cd00553">
    <property type="entry name" value="NAD_synthase"/>
    <property type="match status" value="1"/>
</dbReference>
<dbReference type="RefSeq" id="WP_111518200.1">
    <property type="nucleotide sequence ID" value="NZ_QKUB01000002.1"/>
</dbReference>
<dbReference type="InterPro" id="IPR022310">
    <property type="entry name" value="NAD/GMP_synthase"/>
</dbReference>
<evidence type="ECO:0000256" key="2">
    <source>
        <dbReference type="ARBA" id="ARBA00022598"/>
    </source>
</evidence>
<dbReference type="OrthoDB" id="9803818at2"/>
<dbReference type="Gene3D" id="3.40.50.620">
    <property type="entry name" value="HUPs"/>
    <property type="match status" value="1"/>
</dbReference>
<dbReference type="Proteomes" id="UP000249646">
    <property type="component" value="Unassembled WGS sequence"/>
</dbReference>
<dbReference type="NCBIfam" id="TIGR00552">
    <property type="entry name" value="nadE"/>
    <property type="match status" value="1"/>
</dbReference>
<feature type="domain" description="NAD/GMP synthase" evidence="8">
    <location>
        <begin position="21"/>
        <end position="245"/>
    </location>
</feature>
<evidence type="ECO:0000256" key="5">
    <source>
        <dbReference type="ARBA" id="ARBA00023027"/>
    </source>
</evidence>
<dbReference type="UniPathway" id="UPA00253"/>
<dbReference type="Pfam" id="PF02540">
    <property type="entry name" value="NAD_synthase"/>
    <property type="match status" value="1"/>
</dbReference>
<dbReference type="PANTHER" id="PTHR23090">
    <property type="entry name" value="NH 3 /GLUTAMINE-DEPENDENT NAD + SYNTHETASE"/>
    <property type="match status" value="1"/>
</dbReference>
<evidence type="ECO:0000313" key="9">
    <source>
        <dbReference type="EMBL" id="PZW01419.1"/>
    </source>
</evidence>
<evidence type="ECO:0000256" key="6">
    <source>
        <dbReference type="RuleBase" id="RU003811"/>
    </source>
</evidence>
<dbReference type="InterPro" id="IPR014729">
    <property type="entry name" value="Rossmann-like_a/b/a_fold"/>
</dbReference>
<gene>
    <name evidence="9" type="ORF">BCF89_10241</name>
</gene>
<dbReference type="GO" id="GO:0009435">
    <property type="term" value="P:NAD+ biosynthetic process"/>
    <property type="evidence" value="ECO:0007669"/>
    <property type="project" value="UniProtKB-UniPathway"/>
</dbReference>
<name>A0A2W7GW30_9BACT</name>
<comment type="catalytic activity">
    <reaction evidence="7">
        <text>deamido-NAD(+) + NH4(+) + ATP = AMP + diphosphate + NAD(+) + H(+)</text>
        <dbReference type="Rhea" id="RHEA:21188"/>
        <dbReference type="ChEBI" id="CHEBI:15378"/>
        <dbReference type="ChEBI" id="CHEBI:28938"/>
        <dbReference type="ChEBI" id="CHEBI:30616"/>
        <dbReference type="ChEBI" id="CHEBI:33019"/>
        <dbReference type="ChEBI" id="CHEBI:57540"/>
        <dbReference type="ChEBI" id="CHEBI:58437"/>
        <dbReference type="ChEBI" id="CHEBI:456215"/>
        <dbReference type="EC" id="6.3.1.5"/>
    </reaction>
</comment>
<proteinExistence type="inferred from homology"/>
<dbReference type="InterPro" id="IPR003694">
    <property type="entry name" value="NAD_synthase"/>
</dbReference>
<dbReference type="GO" id="GO:0005524">
    <property type="term" value="F:ATP binding"/>
    <property type="evidence" value="ECO:0007669"/>
    <property type="project" value="UniProtKB-KW"/>
</dbReference>
<keyword evidence="4 6" id="KW-0067">ATP-binding</keyword>
<comment type="similarity">
    <text evidence="6">Belongs to the NAD synthetase family.</text>
</comment>
<organism evidence="9 10">
    <name type="scientific">Metamycoplasma auris</name>
    <dbReference type="NCBI Taxonomy" id="51363"/>
    <lineage>
        <taxon>Bacteria</taxon>
        <taxon>Bacillati</taxon>
        <taxon>Mycoplasmatota</taxon>
        <taxon>Mycoplasmoidales</taxon>
        <taxon>Metamycoplasmataceae</taxon>
        <taxon>Metamycoplasma</taxon>
    </lineage>
</organism>
<dbReference type="GO" id="GO:0003952">
    <property type="term" value="F:NAD+ synthase (glutamine-hydrolyzing) activity"/>
    <property type="evidence" value="ECO:0007669"/>
    <property type="project" value="InterPro"/>
</dbReference>
<dbReference type="GO" id="GO:0004359">
    <property type="term" value="F:glutaminase activity"/>
    <property type="evidence" value="ECO:0007669"/>
    <property type="project" value="InterPro"/>
</dbReference>
<reference evidence="9 10" key="1">
    <citation type="submission" date="2018-06" db="EMBL/GenBank/DDBJ databases">
        <title>Genomic Encyclopedia of Archaeal and Bacterial Type Strains, Phase II (KMG-II): from individual species to whole genera.</title>
        <authorList>
            <person name="Goeker M."/>
        </authorList>
    </citation>
    <scope>NUCLEOTIDE SEQUENCE [LARGE SCALE GENOMIC DNA]</scope>
    <source>
        <strain evidence="9 10">ATCC 51348</strain>
    </source>
</reference>
<dbReference type="SUPFAM" id="SSF52402">
    <property type="entry name" value="Adenine nucleotide alpha hydrolases-like"/>
    <property type="match status" value="1"/>
</dbReference>
<dbReference type="GO" id="GO:0005737">
    <property type="term" value="C:cytoplasm"/>
    <property type="evidence" value="ECO:0007669"/>
    <property type="project" value="InterPro"/>
</dbReference>
<dbReference type="GO" id="GO:0008795">
    <property type="term" value="F:NAD+ synthase activity"/>
    <property type="evidence" value="ECO:0007669"/>
    <property type="project" value="UniProtKB-EC"/>
</dbReference>
<evidence type="ECO:0000256" key="3">
    <source>
        <dbReference type="ARBA" id="ARBA00022741"/>
    </source>
</evidence>
<protein>
    <recommendedName>
        <fullName evidence="7">NH(3)-dependent NAD(+) synthetase</fullName>
        <ecNumber evidence="7">6.3.1.5</ecNumber>
    </recommendedName>
</protein>
<evidence type="ECO:0000256" key="4">
    <source>
        <dbReference type="ARBA" id="ARBA00022840"/>
    </source>
</evidence>
<evidence type="ECO:0000259" key="8">
    <source>
        <dbReference type="Pfam" id="PF02540"/>
    </source>
</evidence>
<dbReference type="PANTHER" id="PTHR23090:SF9">
    <property type="entry name" value="GLUTAMINE-DEPENDENT NAD(+) SYNTHETASE"/>
    <property type="match status" value="1"/>
</dbReference>
<dbReference type="AlphaFoldDB" id="A0A2W7GW30"/>
<keyword evidence="3 6" id="KW-0547">Nucleotide-binding</keyword>
<evidence type="ECO:0000256" key="1">
    <source>
        <dbReference type="ARBA" id="ARBA00004790"/>
    </source>
</evidence>
<accession>A0A2W7GW30</accession>
<keyword evidence="10" id="KW-1185">Reference proteome</keyword>
<keyword evidence="2 6" id="KW-0436">Ligase</keyword>
<dbReference type="EC" id="6.3.1.5" evidence="7"/>